<dbReference type="Pfam" id="PF04940">
    <property type="entry name" value="BLUF"/>
    <property type="match status" value="1"/>
</dbReference>
<keyword evidence="3" id="KW-1185">Reference proteome</keyword>
<protein>
    <recommendedName>
        <fullName evidence="1">BLUF domain-containing protein</fullName>
    </recommendedName>
</protein>
<dbReference type="PROSITE" id="PS50925">
    <property type="entry name" value="BLUF"/>
    <property type="match status" value="1"/>
</dbReference>
<dbReference type="Proteomes" id="UP000585437">
    <property type="component" value="Unassembled WGS sequence"/>
</dbReference>
<dbReference type="InterPro" id="IPR007024">
    <property type="entry name" value="BLUF_domain"/>
</dbReference>
<dbReference type="SUPFAM" id="SSF54975">
    <property type="entry name" value="Acylphosphatase/BLUF domain-like"/>
    <property type="match status" value="1"/>
</dbReference>
<dbReference type="GO" id="GO:0009882">
    <property type="term" value="F:blue light photoreceptor activity"/>
    <property type="evidence" value="ECO:0007669"/>
    <property type="project" value="InterPro"/>
</dbReference>
<evidence type="ECO:0000313" key="2">
    <source>
        <dbReference type="EMBL" id="MBB6510122.1"/>
    </source>
</evidence>
<reference evidence="2 3" key="1">
    <citation type="submission" date="2020-08" db="EMBL/GenBank/DDBJ databases">
        <title>The Agave Microbiome: Exploring the role of microbial communities in plant adaptations to desert environments.</title>
        <authorList>
            <person name="Partida-Martinez L.P."/>
        </authorList>
    </citation>
    <scope>NUCLEOTIDE SEQUENCE [LARGE SCALE GENOMIC DNA]</scope>
    <source>
        <strain evidence="2 3">AS3.12</strain>
    </source>
</reference>
<dbReference type="GO" id="GO:0071949">
    <property type="term" value="F:FAD binding"/>
    <property type="evidence" value="ECO:0007669"/>
    <property type="project" value="InterPro"/>
</dbReference>
<name>A0A7X0MSL7_9HYPH</name>
<dbReference type="InterPro" id="IPR036046">
    <property type="entry name" value="Acylphosphatase-like_dom_sf"/>
</dbReference>
<dbReference type="SMART" id="SM01034">
    <property type="entry name" value="BLUF"/>
    <property type="match status" value="1"/>
</dbReference>
<dbReference type="EMBL" id="JACHBU010000007">
    <property type="protein sequence ID" value="MBB6510122.1"/>
    <property type="molecule type" value="Genomic_DNA"/>
</dbReference>
<organism evidence="2 3">
    <name type="scientific">Rhizobium soli</name>
    <dbReference type="NCBI Taxonomy" id="424798"/>
    <lineage>
        <taxon>Bacteria</taxon>
        <taxon>Pseudomonadati</taxon>
        <taxon>Pseudomonadota</taxon>
        <taxon>Alphaproteobacteria</taxon>
        <taxon>Hyphomicrobiales</taxon>
        <taxon>Rhizobiaceae</taxon>
        <taxon>Rhizobium/Agrobacterium group</taxon>
        <taxon>Rhizobium</taxon>
    </lineage>
</organism>
<dbReference type="Gene3D" id="3.30.70.100">
    <property type="match status" value="1"/>
</dbReference>
<accession>A0A7X0MSL7</accession>
<comment type="caution">
    <text evidence="2">The sequence shown here is derived from an EMBL/GenBank/DDBJ whole genome shotgun (WGS) entry which is preliminary data.</text>
</comment>
<dbReference type="AlphaFoldDB" id="A0A7X0MSL7"/>
<sequence length="145" mass="16035">MDNSLYRLVYYSRNQIGDDGAAFSSNVDEILAKSQVNNLRDEITGALLFNAGCFAQVLEGPLERVEAAFERIQQDERHGEVSLLAVDPISHRYFPNWAMGFIGTSEAHAKRFADVGSSSGFDPSRLSGEQIHTLLRDLAIEEEAA</sequence>
<evidence type="ECO:0000313" key="3">
    <source>
        <dbReference type="Proteomes" id="UP000585437"/>
    </source>
</evidence>
<proteinExistence type="predicted"/>
<evidence type="ECO:0000259" key="1">
    <source>
        <dbReference type="PROSITE" id="PS50925"/>
    </source>
</evidence>
<dbReference type="RefSeq" id="WP_184655417.1">
    <property type="nucleotide sequence ID" value="NZ_JACHBU010000007.1"/>
</dbReference>
<feature type="domain" description="BLUF" evidence="1">
    <location>
        <begin position="5"/>
        <end position="100"/>
    </location>
</feature>
<gene>
    <name evidence="2" type="ORF">F4695_003508</name>
</gene>